<dbReference type="AlphaFoldDB" id="A0A0F7DBY5"/>
<sequence>MRFIAFSDSHDNVQAIRDLLQEISREKVDFYVHAGDVISPFALKEFLELDSLYLAFGNNDGDRQKLMEIAVSKGWVFGDVLRVEGIAVYHGTSQEVLRALSSRFELVVCGHTHRAEVRKEGRARLLNPGEVCGYLTGRRTYAIYEDGEISIVEF</sequence>
<evidence type="ECO:0000313" key="3">
    <source>
        <dbReference type="EMBL" id="AKG91901.1"/>
    </source>
</evidence>
<evidence type="ECO:0000259" key="2">
    <source>
        <dbReference type="Pfam" id="PF12850"/>
    </source>
</evidence>
<dbReference type="STRING" id="113653.GAH_00764"/>
<keyword evidence="1" id="KW-0479">Metal-binding</keyword>
<dbReference type="Proteomes" id="UP000034723">
    <property type="component" value="Chromosome"/>
</dbReference>
<dbReference type="NCBIfam" id="TIGR00040">
    <property type="entry name" value="yfcE"/>
    <property type="match status" value="1"/>
</dbReference>
<accession>A0A0F7DBY5</accession>
<dbReference type="InterPro" id="IPR024654">
    <property type="entry name" value="Calcineurin-like_PHP_lpxH"/>
</dbReference>
<comment type="similarity">
    <text evidence="1">Belongs to the metallophosphoesterase superfamily. YfcE family.</text>
</comment>
<dbReference type="SUPFAM" id="SSF56300">
    <property type="entry name" value="Metallo-dependent phosphatases"/>
    <property type="match status" value="1"/>
</dbReference>
<organism evidence="3 4">
    <name type="scientific">Geoglobus ahangari</name>
    <dbReference type="NCBI Taxonomy" id="113653"/>
    <lineage>
        <taxon>Archaea</taxon>
        <taxon>Methanobacteriati</taxon>
        <taxon>Methanobacteriota</taxon>
        <taxon>Archaeoglobi</taxon>
        <taxon>Archaeoglobales</taxon>
        <taxon>Archaeoglobaceae</taxon>
        <taxon>Geoglobus</taxon>
    </lineage>
</organism>
<protein>
    <recommendedName>
        <fullName evidence="1">Phosphoesterase</fullName>
        <ecNumber evidence="1">3.1.4.-</ecNumber>
    </recommendedName>
</protein>
<dbReference type="PANTHER" id="PTHR43165:SF1">
    <property type="entry name" value="PHOSPHODIESTERASE MJ0936"/>
    <property type="match status" value="1"/>
</dbReference>
<dbReference type="Pfam" id="PF12850">
    <property type="entry name" value="Metallophos_2"/>
    <property type="match status" value="1"/>
</dbReference>
<dbReference type="RefSeq" id="WP_048094790.1">
    <property type="nucleotide sequence ID" value="NZ_CP011267.1"/>
</dbReference>
<dbReference type="PANTHER" id="PTHR43165">
    <property type="entry name" value="METALLOPHOSPHOESTERASE"/>
    <property type="match status" value="1"/>
</dbReference>
<keyword evidence="4" id="KW-1185">Reference proteome</keyword>
<dbReference type="GO" id="GO:0046872">
    <property type="term" value="F:metal ion binding"/>
    <property type="evidence" value="ECO:0007669"/>
    <property type="project" value="UniProtKB-KW"/>
</dbReference>
<dbReference type="EMBL" id="CP011267">
    <property type="protein sequence ID" value="AKG91901.1"/>
    <property type="molecule type" value="Genomic_DNA"/>
</dbReference>
<dbReference type="InterPro" id="IPR041802">
    <property type="entry name" value="MPP_YfcE"/>
</dbReference>
<dbReference type="InParanoid" id="A0A0F7DBY5"/>
<dbReference type="InterPro" id="IPR029052">
    <property type="entry name" value="Metallo-depent_PP-like"/>
</dbReference>
<dbReference type="InterPro" id="IPR053193">
    <property type="entry name" value="MetalloPDE_YfcE-like"/>
</dbReference>
<proteinExistence type="inferred from homology"/>
<dbReference type="CDD" id="cd00841">
    <property type="entry name" value="MPP_YfcE"/>
    <property type="match status" value="1"/>
</dbReference>
<dbReference type="GeneID" id="24803346"/>
<dbReference type="InterPro" id="IPR000979">
    <property type="entry name" value="Phosphodiesterase_MJ0936/Vps29"/>
</dbReference>
<evidence type="ECO:0000256" key="1">
    <source>
        <dbReference type="RuleBase" id="RU362039"/>
    </source>
</evidence>
<dbReference type="GO" id="GO:0016787">
    <property type="term" value="F:hydrolase activity"/>
    <property type="evidence" value="ECO:0007669"/>
    <property type="project" value="UniProtKB-UniRule"/>
</dbReference>
<comment type="cofactor">
    <cofactor evidence="1">
        <name>a divalent metal cation</name>
        <dbReference type="ChEBI" id="CHEBI:60240"/>
    </cofactor>
</comment>
<gene>
    <name evidence="3" type="ORF">GAH_00764</name>
</gene>
<dbReference type="EC" id="3.1.4.-" evidence="1"/>
<feature type="domain" description="Calcineurin-like phosphoesterase" evidence="2">
    <location>
        <begin position="1"/>
        <end position="145"/>
    </location>
</feature>
<name>A0A0F7DBY5_9EURY</name>
<dbReference type="Gene3D" id="3.60.21.10">
    <property type="match status" value="1"/>
</dbReference>
<dbReference type="HOGENOM" id="CLU_063749_4_0_2"/>
<evidence type="ECO:0000313" key="4">
    <source>
        <dbReference type="Proteomes" id="UP000034723"/>
    </source>
</evidence>
<dbReference type="OrthoDB" id="9959at2157"/>
<reference evidence="3 4" key="1">
    <citation type="submission" date="2015-04" db="EMBL/GenBank/DDBJ databases">
        <title>The complete genome sequence of the hyperthermophilic, obligate iron-reducing archaeon Geoglobus ahangari strain 234T.</title>
        <authorList>
            <person name="Manzella M.P."/>
            <person name="Holmes D.E."/>
            <person name="Rocheleau J.M."/>
            <person name="Chung A."/>
            <person name="Reguera G."/>
            <person name="Kashefi K."/>
        </authorList>
    </citation>
    <scope>NUCLEOTIDE SEQUENCE [LARGE SCALE GENOMIC DNA]</scope>
    <source>
        <strain evidence="3 4">234</strain>
    </source>
</reference>
<dbReference type="PATRIC" id="fig|113653.22.peg.764"/>
<dbReference type="KEGG" id="gah:GAH_00764"/>